<evidence type="ECO:0000313" key="5">
    <source>
        <dbReference type="Proteomes" id="UP000185687"/>
    </source>
</evidence>
<dbReference type="Proteomes" id="UP000185687">
    <property type="component" value="Unassembled WGS sequence"/>
</dbReference>
<evidence type="ECO:0000313" key="4">
    <source>
        <dbReference type="EMBL" id="SIR32213.1"/>
    </source>
</evidence>
<reference evidence="4 5" key="2">
    <citation type="submission" date="2017-01" db="EMBL/GenBank/DDBJ databases">
        <authorList>
            <person name="Mah S.A."/>
            <person name="Swanson W.J."/>
            <person name="Moy G.W."/>
            <person name="Vacquier V.D."/>
        </authorList>
    </citation>
    <scope>NUCLEOTIDE SEQUENCE [LARGE SCALE GENOMIC DNA]</scope>
    <source>
        <strain evidence="4 5">CGMCC 1.8909</strain>
    </source>
</reference>
<dbReference type="AlphaFoldDB" id="A0A1N6ZZK7"/>
<dbReference type="KEGG" id="hda:BB347_00455"/>
<reference evidence="3 6" key="1">
    <citation type="submission" date="2017-01" db="EMBL/GenBank/DDBJ databases">
        <title>Complete genome sequence of Haloterrigena daqingensis type strain (JX313T).</title>
        <authorList>
            <person name="Shuang W."/>
        </authorList>
    </citation>
    <scope>NUCLEOTIDE SEQUENCE [LARGE SCALE GENOMIC DNA]</scope>
    <source>
        <strain evidence="3 6">JX313</strain>
    </source>
</reference>
<sequence length="94" mass="10148">MTDGNTDGETEPDASTDGTGSTDSTNSIERMHSRTSSEPSSPDGDVSPCYQAYVERTETRPDTCTIYSSVTAATLEETWIRATGSAFVSRDEIR</sequence>
<accession>A0A1N6ZZK7</accession>
<dbReference type="Pfam" id="PF24351">
    <property type="entry name" value="DUF7511"/>
    <property type="match status" value="1"/>
</dbReference>
<feature type="region of interest" description="Disordered" evidence="1">
    <location>
        <begin position="1"/>
        <end position="50"/>
    </location>
</feature>
<dbReference type="EMBL" id="FTNP01000001">
    <property type="protein sequence ID" value="SIR32213.1"/>
    <property type="molecule type" value="Genomic_DNA"/>
</dbReference>
<organism evidence="4 5">
    <name type="scientific">Natronorubrum daqingense</name>
    <dbReference type="NCBI Taxonomy" id="588898"/>
    <lineage>
        <taxon>Archaea</taxon>
        <taxon>Methanobacteriati</taxon>
        <taxon>Methanobacteriota</taxon>
        <taxon>Stenosarchaea group</taxon>
        <taxon>Halobacteria</taxon>
        <taxon>Halobacteriales</taxon>
        <taxon>Natrialbaceae</taxon>
        <taxon>Natronorubrum</taxon>
    </lineage>
</organism>
<dbReference type="RefSeq" id="WP_076579556.1">
    <property type="nucleotide sequence ID" value="NZ_CP019327.1"/>
</dbReference>
<gene>
    <name evidence="3" type="ORF">BB347_00455</name>
    <name evidence="4" type="ORF">SAMN05421809_0973</name>
</gene>
<dbReference type="STRING" id="588898.BB347_00455"/>
<feature type="compositionally biased region" description="Acidic residues" evidence="1">
    <location>
        <begin position="1"/>
        <end position="14"/>
    </location>
</feature>
<name>A0A1N6ZZK7_9EURY</name>
<keyword evidence="5" id="KW-1185">Reference proteome</keyword>
<evidence type="ECO:0000259" key="2">
    <source>
        <dbReference type="Pfam" id="PF24351"/>
    </source>
</evidence>
<evidence type="ECO:0000256" key="1">
    <source>
        <dbReference type="SAM" id="MobiDB-lite"/>
    </source>
</evidence>
<evidence type="ECO:0000313" key="6">
    <source>
        <dbReference type="Proteomes" id="UP000187321"/>
    </source>
</evidence>
<dbReference type="EMBL" id="CP019327">
    <property type="protein sequence ID" value="APX95193.1"/>
    <property type="molecule type" value="Genomic_DNA"/>
</dbReference>
<dbReference type="OrthoDB" id="190609at2157"/>
<proteinExistence type="predicted"/>
<dbReference type="GeneID" id="30954368"/>
<dbReference type="Proteomes" id="UP000187321">
    <property type="component" value="Chromosome"/>
</dbReference>
<feature type="domain" description="DUF7511" evidence="2">
    <location>
        <begin position="50"/>
        <end position="94"/>
    </location>
</feature>
<evidence type="ECO:0000313" key="3">
    <source>
        <dbReference type="EMBL" id="APX95193.1"/>
    </source>
</evidence>
<dbReference type="InterPro" id="IPR055933">
    <property type="entry name" value="DUF7511"/>
</dbReference>
<protein>
    <recommendedName>
        <fullName evidence="2">DUF7511 domain-containing protein</fullName>
    </recommendedName>
</protein>
<feature type="compositionally biased region" description="Low complexity" evidence="1">
    <location>
        <begin position="15"/>
        <end position="27"/>
    </location>
</feature>